<sequence>KSLRAVCKIVEEDHEQITKQRVSLDPNTLRRHVNGGNSQSTSNEEKGWLLPEEVDIVIKFAREVANRGFPLTHRRLKE</sequence>
<reference evidence="1" key="1">
    <citation type="submission" date="2023-03" db="EMBL/GenBank/DDBJ databases">
        <title>Massive genome expansion in bonnet fungi (Mycena s.s.) driven by repeated elements and novel gene families across ecological guilds.</title>
        <authorList>
            <consortium name="Lawrence Berkeley National Laboratory"/>
            <person name="Harder C.B."/>
            <person name="Miyauchi S."/>
            <person name="Viragh M."/>
            <person name="Kuo A."/>
            <person name="Thoen E."/>
            <person name="Andreopoulos B."/>
            <person name="Lu D."/>
            <person name="Skrede I."/>
            <person name="Drula E."/>
            <person name="Henrissat B."/>
            <person name="Morin E."/>
            <person name="Kohler A."/>
            <person name="Barry K."/>
            <person name="LaButti K."/>
            <person name="Morin E."/>
            <person name="Salamov A."/>
            <person name="Lipzen A."/>
            <person name="Mereny Z."/>
            <person name="Hegedus B."/>
            <person name="Baldrian P."/>
            <person name="Stursova M."/>
            <person name="Weitz H."/>
            <person name="Taylor A."/>
            <person name="Grigoriev I.V."/>
            <person name="Nagy L.G."/>
            <person name="Martin F."/>
            <person name="Kauserud H."/>
        </authorList>
    </citation>
    <scope>NUCLEOTIDE SEQUENCE</scope>
    <source>
        <strain evidence="1">CBHHK200</strain>
    </source>
</reference>
<name>A0AAD6S0P3_9AGAR</name>
<keyword evidence="2" id="KW-1185">Reference proteome</keyword>
<proteinExistence type="predicted"/>
<feature type="non-terminal residue" evidence="1">
    <location>
        <position position="78"/>
    </location>
</feature>
<accession>A0AAD6S0P3</accession>
<dbReference type="AlphaFoldDB" id="A0AAD6S0P3"/>
<protein>
    <submittedName>
        <fullName evidence="1">Uncharacterized protein</fullName>
    </submittedName>
</protein>
<comment type="caution">
    <text evidence="1">The sequence shown here is derived from an EMBL/GenBank/DDBJ whole genome shotgun (WGS) entry which is preliminary data.</text>
</comment>
<dbReference type="Proteomes" id="UP001218188">
    <property type="component" value="Unassembled WGS sequence"/>
</dbReference>
<gene>
    <name evidence="1" type="ORF">C8F04DRAFT_895304</name>
</gene>
<evidence type="ECO:0000313" key="1">
    <source>
        <dbReference type="EMBL" id="KAJ7018780.1"/>
    </source>
</evidence>
<organism evidence="1 2">
    <name type="scientific">Mycena alexandri</name>
    <dbReference type="NCBI Taxonomy" id="1745969"/>
    <lineage>
        <taxon>Eukaryota</taxon>
        <taxon>Fungi</taxon>
        <taxon>Dikarya</taxon>
        <taxon>Basidiomycota</taxon>
        <taxon>Agaricomycotina</taxon>
        <taxon>Agaricomycetes</taxon>
        <taxon>Agaricomycetidae</taxon>
        <taxon>Agaricales</taxon>
        <taxon>Marasmiineae</taxon>
        <taxon>Mycenaceae</taxon>
        <taxon>Mycena</taxon>
    </lineage>
</organism>
<dbReference type="EMBL" id="JARJCM010000322">
    <property type="protein sequence ID" value="KAJ7018780.1"/>
    <property type="molecule type" value="Genomic_DNA"/>
</dbReference>
<evidence type="ECO:0000313" key="2">
    <source>
        <dbReference type="Proteomes" id="UP001218188"/>
    </source>
</evidence>
<feature type="non-terminal residue" evidence="1">
    <location>
        <position position="1"/>
    </location>
</feature>